<keyword evidence="3" id="KW-1185">Reference proteome</keyword>
<accession>A0AAV3Q525</accession>
<sequence length="326" mass="36117">MSHCSGKISWPERHFRYFRSLGISGYLPARIVIFSQSLYDTPSASSLIAAEPISSLQPDLPTKSSSPSLAEKRPAEKRPSKGVASQGKDKRARTSPEHVDLPKNGIPPPPFPDHGPLMAPGFFTSEFLEKPYIFPGGQKTYEGTFFKSNLQSFHAMRPLLMEGLWRGIRYRTTWRWGMLVSSCSGGLAASTSRTSVFWLRSPNFVGLGTLPWLRRLVRGKRASEYSFGCCQGVQGVPRVEDALSATIERFKKSPEFLDALGANSAYGAFSFVKKYKEKYPDLRSDYAKFQEDYKGSWFANLDLGASSSDDIDEEDVAPTGDAPSPA</sequence>
<feature type="compositionally biased region" description="Basic and acidic residues" evidence="1">
    <location>
        <begin position="87"/>
        <end position="101"/>
    </location>
</feature>
<feature type="compositionally biased region" description="Basic and acidic residues" evidence="1">
    <location>
        <begin position="70"/>
        <end position="79"/>
    </location>
</feature>
<dbReference type="Proteomes" id="UP001454036">
    <property type="component" value="Unassembled WGS sequence"/>
</dbReference>
<evidence type="ECO:0000313" key="2">
    <source>
        <dbReference type="EMBL" id="GAA0158282.1"/>
    </source>
</evidence>
<protein>
    <submittedName>
        <fullName evidence="2">Uncharacterized protein</fullName>
    </submittedName>
</protein>
<feature type="region of interest" description="Disordered" evidence="1">
    <location>
        <begin position="56"/>
        <end position="107"/>
    </location>
</feature>
<organism evidence="2 3">
    <name type="scientific">Lithospermum erythrorhizon</name>
    <name type="common">Purple gromwell</name>
    <name type="synonym">Lithospermum officinale var. erythrorhizon</name>
    <dbReference type="NCBI Taxonomy" id="34254"/>
    <lineage>
        <taxon>Eukaryota</taxon>
        <taxon>Viridiplantae</taxon>
        <taxon>Streptophyta</taxon>
        <taxon>Embryophyta</taxon>
        <taxon>Tracheophyta</taxon>
        <taxon>Spermatophyta</taxon>
        <taxon>Magnoliopsida</taxon>
        <taxon>eudicotyledons</taxon>
        <taxon>Gunneridae</taxon>
        <taxon>Pentapetalae</taxon>
        <taxon>asterids</taxon>
        <taxon>lamiids</taxon>
        <taxon>Boraginales</taxon>
        <taxon>Boraginaceae</taxon>
        <taxon>Boraginoideae</taxon>
        <taxon>Lithospermeae</taxon>
        <taxon>Lithospermum</taxon>
    </lineage>
</organism>
<comment type="caution">
    <text evidence="2">The sequence shown here is derived from an EMBL/GenBank/DDBJ whole genome shotgun (WGS) entry which is preliminary data.</text>
</comment>
<proteinExistence type="predicted"/>
<name>A0AAV3Q525_LITER</name>
<gene>
    <name evidence="2" type="ORF">LIER_15357</name>
</gene>
<reference evidence="2 3" key="1">
    <citation type="submission" date="2024-01" db="EMBL/GenBank/DDBJ databases">
        <title>The complete chloroplast genome sequence of Lithospermum erythrorhizon: insights into the phylogenetic relationship among Boraginaceae species and the maternal lineages of purple gromwells.</title>
        <authorList>
            <person name="Okada T."/>
            <person name="Watanabe K."/>
        </authorList>
    </citation>
    <scope>NUCLEOTIDE SEQUENCE [LARGE SCALE GENOMIC DNA]</scope>
</reference>
<dbReference type="EMBL" id="BAABME010003304">
    <property type="protein sequence ID" value="GAA0158282.1"/>
    <property type="molecule type" value="Genomic_DNA"/>
</dbReference>
<feature type="compositionally biased region" description="Polar residues" evidence="1">
    <location>
        <begin position="56"/>
        <end position="68"/>
    </location>
</feature>
<dbReference type="AlphaFoldDB" id="A0AAV3Q525"/>
<evidence type="ECO:0000256" key="1">
    <source>
        <dbReference type="SAM" id="MobiDB-lite"/>
    </source>
</evidence>
<feature type="region of interest" description="Disordered" evidence="1">
    <location>
        <begin position="305"/>
        <end position="326"/>
    </location>
</feature>
<evidence type="ECO:0000313" key="3">
    <source>
        <dbReference type="Proteomes" id="UP001454036"/>
    </source>
</evidence>